<evidence type="ECO:0000313" key="1">
    <source>
        <dbReference type="EMBL" id="MBB6002476.1"/>
    </source>
</evidence>
<dbReference type="GO" id="GO:0016787">
    <property type="term" value="F:hydrolase activity"/>
    <property type="evidence" value="ECO:0007669"/>
    <property type="project" value="UniProtKB-KW"/>
</dbReference>
<proteinExistence type="predicted"/>
<keyword evidence="1" id="KW-0378">Hydrolase</keyword>
<reference evidence="1 2" key="1">
    <citation type="submission" date="2020-08" db="EMBL/GenBank/DDBJ databases">
        <title>Functional genomics of gut bacteria from endangered species of beetles.</title>
        <authorList>
            <person name="Carlos-Shanley C."/>
        </authorList>
    </citation>
    <scope>NUCLEOTIDE SEQUENCE [LARGE SCALE GENOMIC DNA]</scope>
    <source>
        <strain evidence="1 2">S00070</strain>
    </source>
</reference>
<dbReference type="Proteomes" id="UP000524404">
    <property type="component" value="Unassembled WGS sequence"/>
</dbReference>
<gene>
    <name evidence="1" type="ORF">HNP25_001128</name>
</gene>
<dbReference type="AlphaFoldDB" id="A0A841EHL3"/>
<accession>A0A841EHL3</accession>
<dbReference type="EMBL" id="JACHKT010000006">
    <property type="protein sequence ID" value="MBB6002476.1"/>
    <property type="molecule type" value="Genomic_DNA"/>
</dbReference>
<evidence type="ECO:0000313" key="2">
    <source>
        <dbReference type="Proteomes" id="UP000524404"/>
    </source>
</evidence>
<comment type="caution">
    <text evidence="1">The sequence shown here is derived from an EMBL/GenBank/DDBJ whole genome shotgun (WGS) entry which is preliminary data.</text>
</comment>
<keyword evidence="2" id="KW-1185">Reference proteome</keyword>
<dbReference type="RefSeq" id="WP_184131564.1">
    <property type="nucleotide sequence ID" value="NZ_JACHKT010000006.1"/>
</dbReference>
<name>A0A841EHL3_9BACT</name>
<organism evidence="1 2">
    <name type="scientific">Arcicella rosea</name>
    <dbReference type="NCBI Taxonomy" id="502909"/>
    <lineage>
        <taxon>Bacteria</taxon>
        <taxon>Pseudomonadati</taxon>
        <taxon>Bacteroidota</taxon>
        <taxon>Cytophagia</taxon>
        <taxon>Cytophagales</taxon>
        <taxon>Flectobacillaceae</taxon>
        <taxon>Arcicella</taxon>
    </lineage>
</organism>
<protein>
    <submittedName>
        <fullName evidence="1">Putative HAD superfamily Cof-like phosphohydrolase</fullName>
    </submittedName>
</protein>
<sequence length="114" mass="13802">METSMSNTRIFFLVQQYHEMMSDNMQYIQEGIILLKQHFVQGIKTEELEEIEVELSYLHEQYTQNIYTCFQIKQAYLTDNKIIINQLNQIFSMIECSIFRAECDFRRLIKRISE</sequence>